<evidence type="ECO:0000313" key="11">
    <source>
        <dbReference type="Proteomes" id="UP001174208"/>
    </source>
</evidence>
<dbReference type="SUPFAM" id="SSF52949">
    <property type="entry name" value="Macro domain-like"/>
    <property type="match status" value="1"/>
</dbReference>
<dbReference type="Gene3D" id="3.40.630.10">
    <property type="entry name" value="Zn peptidases"/>
    <property type="match status" value="1"/>
</dbReference>
<dbReference type="HAMAP" id="MF_00181">
    <property type="entry name" value="Cytosol_peptidase_M17"/>
    <property type="match status" value="1"/>
</dbReference>
<dbReference type="PANTHER" id="PTHR11963:SF23">
    <property type="entry name" value="CYTOSOL AMINOPEPTIDASE"/>
    <property type="match status" value="1"/>
</dbReference>
<dbReference type="RefSeq" id="WP_301208241.1">
    <property type="nucleotide sequence ID" value="NZ_JAROCF010000001.1"/>
</dbReference>
<keyword evidence="6 8" id="KW-0378">Hydrolase</keyword>
<keyword evidence="8" id="KW-0464">Manganese</keyword>
<evidence type="ECO:0000256" key="6">
    <source>
        <dbReference type="ARBA" id="ARBA00022801"/>
    </source>
</evidence>
<dbReference type="EC" id="3.4.11.1" evidence="8"/>
<dbReference type="InterPro" id="IPR011356">
    <property type="entry name" value="Leucine_aapep/pepB"/>
</dbReference>
<dbReference type="NCBIfam" id="NF002073">
    <property type="entry name" value="PRK00913.1-2"/>
    <property type="match status" value="1"/>
</dbReference>
<dbReference type="InterPro" id="IPR008283">
    <property type="entry name" value="Peptidase_M17_N"/>
</dbReference>
<feature type="binding site" evidence="8">
    <location>
        <position position="342"/>
    </location>
    <ligand>
        <name>Mn(2+)</name>
        <dbReference type="ChEBI" id="CHEBI:29035"/>
        <label>2</label>
    </ligand>
</feature>
<protein>
    <recommendedName>
        <fullName evidence="8">Probable cytosol aminopeptidase</fullName>
        <ecNumber evidence="8">3.4.11.1</ecNumber>
    </recommendedName>
    <alternativeName>
        <fullName evidence="8">Leucine aminopeptidase</fullName>
        <shortName evidence="8">LAP</shortName>
        <ecNumber evidence="8">3.4.11.10</ecNumber>
    </alternativeName>
    <alternativeName>
        <fullName evidence="8">Leucyl aminopeptidase</fullName>
    </alternativeName>
</protein>
<comment type="similarity">
    <text evidence="3 8">Belongs to the peptidase M17 family.</text>
</comment>
<comment type="catalytic activity">
    <reaction evidence="2 8">
        <text>Release of an N-terminal amino acid, preferentially leucine, but not glutamic or aspartic acids.</text>
        <dbReference type="EC" id="3.4.11.10"/>
    </reaction>
</comment>
<dbReference type="GO" id="GO:0004177">
    <property type="term" value="F:aminopeptidase activity"/>
    <property type="evidence" value="ECO:0007669"/>
    <property type="project" value="UniProtKB-KW"/>
</dbReference>
<dbReference type="SUPFAM" id="SSF53187">
    <property type="entry name" value="Zn-dependent exopeptidases"/>
    <property type="match status" value="1"/>
</dbReference>
<dbReference type="Proteomes" id="UP001174208">
    <property type="component" value="Unassembled WGS sequence"/>
</dbReference>
<reference evidence="10" key="1">
    <citation type="submission" date="2023-06" db="EMBL/GenBank/DDBJ databases">
        <title>MT1 and MT2 Draft Genomes of Novel Species.</title>
        <authorList>
            <person name="Venkateswaran K."/>
        </authorList>
    </citation>
    <scope>NUCLEOTIDE SEQUENCE</scope>
    <source>
        <strain evidence="10">F6_8S_P_1B</strain>
    </source>
</reference>
<dbReference type="Pfam" id="PF00883">
    <property type="entry name" value="Peptidase_M17"/>
    <property type="match status" value="1"/>
</dbReference>
<feature type="active site" evidence="8">
    <location>
        <position position="344"/>
    </location>
</feature>
<evidence type="ECO:0000256" key="8">
    <source>
        <dbReference type="HAMAP-Rule" id="MF_00181"/>
    </source>
</evidence>
<dbReference type="CDD" id="cd00433">
    <property type="entry name" value="Peptidase_M17"/>
    <property type="match status" value="1"/>
</dbReference>
<comment type="caution">
    <text evidence="10">The sequence shown here is derived from an EMBL/GenBank/DDBJ whole genome shotgun (WGS) entry which is preliminary data.</text>
</comment>
<keyword evidence="5 8" id="KW-0645">Protease</keyword>
<evidence type="ECO:0000259" key="9">
    <source>
        <dbReference type="PROSITE" id="PS00631"/>
    </source>
</evidence>
<dbReference type="EC" id="3.4.11.10" evidence="8"/>
<evidence type="ECO:0000256" key="2">
    <source>
        <dbReference type="ARBA" id="ARBA00000967"/>
    </source>
</evidence>
<evidence type="ECO:0000313" key="10">
    <source>
        <dbReference type="EMBL" id="MDN4615562.1"/>
    </source>
</evidence>
<evidence type="ECO:0000256" key="4">
    <source>
        <dbReference type="ARBA" id="ARBA00022438"/>
    </source>
</evidence>
<feature type="binding site" evidence="8">
    <location>
        <position position="263"/>
    </location>
    <ligand>
        <name>Mn(2+)</name>
        <dbReference type="ChEBI" id="CHEBI:29035"/>
        <label>2</label>
    </ligand>
</feature>
<name>A0ABT8KEW8_9MICO</name>
<evidence type="ECO:0000256" key="5">
    <source>
        <dbReference type="ARBA" id="ARBA00022670"/>
    </source>
</evidence>
<evidence type="ECO:0000256" key="1">
    <source>
        <dbReference type="ARBA" id="ARBA00000135"/>
    </source>
</evidence>
<evidence type="ECO:0000256" key="3">
    <source>
        <dbReference type="ARBA" id="ARBA00009528"/>
    </source>
</evidence>
<evidence type="ECO:0000256" key="7">
    <source>
        <dbReference type="ARBA" id="ARBA00049972"/>
    </source>
</evidence>
<dbReference type="Gene3D" id="3.40.220.10">
    <property type="entry name" value="Leucine Aminopeptidase, subunit E, domain 1"/>
    <property type="match status" value="1"/>
</dbReference>
<dbReference type="InterPro" id="IPR000819">
    <property type="entry name" value="Peptidase_M17_C"/>
</dbReference>
<dbReference type="InterPro" id="IPR043472">
    <property type="entry name" value="Macro_dom-like"/>
</dbReference>
<feature type="binding site" evidence="8">
    <location>
        <position position="340"/>
    </location>
    <ligand>
        <name>Mn(2+)</name>
        <dbReference type="ChEBI" id="CHEBI:29035"/>
        <label>1</label>
    </ligand>
</feature>
<feature type="domain" description="Cytosol aminopeptidase" evidence="9">
    <location>
        <begin position="338"/>
        <end position="345"/>
    </location>
</feature>
<keyword evidence="11" id="KW-1185">Reference proteome</keyword>
<feature type="binding site" evidence="8">
    <location>
        <position position="281"/>
    </location>
    <ligand>
        <name>Mn(2+)</name>
        <dbReference type="ChEBI" id="CHEBI:29035"/>
        <label>2</label>
    </ligand>
</feature>
<dbReference type="PANTHER" id="PTHR11963">
    <property type="entry name" value="LEUCINE AMINOPEPTIDASE-RELATED"/>
    <property type="match status" value="1"/>
</dbReference>
<dbReference type="InterPro" id="IPR023042">
    <property type="entry name" value="Peptidase_M17_leu_NH2_pept"/>
</dbReference>
<accession>A0ABT8KEW8</accession>
<comment type="function">
    <text evidence="7 8">Presumably involved in the processing and regular turnover of intracellular proteins. Catalyzes the removal of unsubstituted N-terminal amino acids from various peptides.</text>
</comment>
<proteinExistence type="inferred from homology"/>
<dbReference type="EMBL" id="JAROCF010000001">
    <property type="protein sequence ID" value="MDN4615562.1"/>
    <property type="molecule type" value="Genomic_DNA"/>
</dbReference>
<feature type="binding site" evidence="8">
    <location>
        <position position="258"/>
    </location>
    <ligand>
        <name>Mn(2+)</name>
        <dbReference type="ChEBI" id="CHEBI:29035"/>
        <label>2</label>
    </ligand>
</feature>
<organism evidence="10 11">
    <name type="scientific">Leifsonia williamsii</name>
    <dbReference type="NCBI Taxonomy" id="3035919"/>
    <lineage>
        <taxon>Bacteria</taxon>
        <taxon>Bacillati</taxon>
        <taxon>Actinomycetota</taxon>
        <taxon>Actinomycetes</taxon>
        <taxon>Micrococcales</taxon>
        <taxon>Microbacteriaceae</taxon>
        <taxon>Leifsonia</taxon>
    </lineage>
</organism>
<comment type="cofactor">
    <cofactor evidence="8">
        <name>Mn(2+)</name>
        <dbReference type="ChEBI" id="CHEBI:29035"/>
    </cofactor>
    <text evidence="8">Binds 2 manganese ions per subunit.</text>
</comment>
<dbReference type="Pfam" id="PF02789">
    <property type="entry name" value="Peptidase_M17_N"/>
    <property type="match status" value="1"/>
</dbReference>
<comment type="subcellular location">
    <subcellularLocation>
        <location evidence="8">Cytoplasm</location>
    </subcellularLocation>
</comment>
<keyword evidence="8" id="KW-0963">Cytoplasm</keyword>
<gene>
    <name evidence="8" type="primary">pepA</name>
    <name evidence="10" type="ORF">P5G50_14010</name>
</gene>
<dbReference type="PRINTS" id="PR00481">
    <property type="entry name" value="LAMNOPPTDASE"/>
</dbReference>
<dbReference type="PROSITE" id="PS00631">
    <property type="entry name" value="CYTOSOL_AP"/>
    <property type="match status" value="1"/>
</dbReference>
<keyword evidence="4 8" id="KW-0031">Aminopeptidase</keyword>
<keyword evidence="8" id="KW-0479">Metal-binding</keyword>
<feature type="active site" evidence="8">
    <location>
        <position position="270"/>
    </location>
</feature>
<sequence>MTTPALSLSSAPSPSAEVLVLGARVQRDAVTVLSGQAGGSSSPSVDAEAVAAQLRAVGFGGGRDELVRLPGAADGPALAVIGLPEELDDDALRYAAGSAVRQLAGVGAVALDLPAEGGTALGAVLEGAALGSYAFTEYREKSLPGVKAPVASIDVLGAAEDADALVARASAVAEAAALVKDLVNTPAIDLYPQSFAERAQEAAGDLPVTLTVWDEERLAADGFGGILGVGQGSTRPPRLVKVEYAPSGATRHLALVGKGITFDSGGLSLKPPSGMVGMKYDMTGAATVLAVTLAAARLALPVRVTAWLCLAENMPSGSAIRPNDVLRMRGGRTVEVLNTDAEGRLVLADGLVAASEEQPDAIVDVATLTGAAMVALGTRYVPVMGSDDLVADVVAAAKASGELLWPMPLPGELRANINSDVADIANANPGNTAGGMLLAGVFLQEFVGRAGDADDAPRIPWAHLDIAGPAKGPAAPYGFTGKGPSAVSVRALLRLAEDISRK</sequence>
<feature type="binding site" evidence="8">
    <location>
        <position position="263"/>
    </location>
    <ligand>
        <name>Mn(2+)</name>
        <dbReference type="ChEBI" id="CHEBI:29035"/>
        <label>1</label>
    </ligand>
</feature>
<feature type="binding site" evidence="8">
    <location>
        <position position="342"/>
    </location>
    <ligand>
        <name>Mn(2+)</name>
        <dbReference type="ChEBI" id="CHEBI:29035"/>
        <label>1</label>
    </ligand>
</feature>
<comment type="catalytic activity">
    <reaction evidence="1 8">
        <text>Release of an N-terminal amino acid, Xaa-|-Yaa-, in which Xaa is preferably Leu, but may be other amino acids including Pro although not Arg or Lys, and Yaa may be Pro. Amino acid amides and methyl esters are also readily hydrolyzed, but rates on arylamides are exceedingly low.</text>
        <dbReference type="EC" id="3.4.11.1"/>
    </reaction>
</comment>